<gene>
    <name evidence="2" type="ORF">B0T10DRAFT_282801</name>
</gene>
<name>A0A9P8W7Y4_9HYPO</name>
<dbReference type="OrthoDB" id="5154006at2759"/>
<dbReference type="EMBL" id="JAGPYM010000007">
    <property type="protein sequence ID" value="KAH6892013.1"/>
    <property type="molecule type" value="Genomic_DNA"/>
</dbReference>
<proteinExistence type="predicted"/>
<dbReference type="Proteomes" id="UP000777438">
    <property type="component" value="Unassembled WGS sequence"/>
</dbReference>
<dbReference type="SUPFAM" id="SSF46689">
    <property type="entry name" value="Homeodomain-like"/>
    <property type="match status" value="1"/>
</dbReference>
<feature type="compositionally biased region" description="Low complexity" evidence="1">
    <location>
        <begin position="13"/>
        <end position="24"/>
    </location>
</feature>
<feature type="compositionally biased region" description="Acidic residues" evidence="1">
    <location>
        <begin position="173"/>
        <end position="182"/>
    </location>
</feature>
<evidence type="ECO:0000313" key="3">
    <source>
        <dbReference type="Proteomes" id="UP000777438"/>
    </source>
</evidence>
<organism evidence="2 3">
    <name type="scientific">Thelonectria olida</name>
    <dbReference type="NCBI Taxonomy" id="1576542"/>
    <lineage>
        <taxon>Eukaryota</taxon>
        <taxon>Fungi</taxon>
        <taxon>Dikarya</taxon>
        <taxon>Ascomycota</taxon>
        <taxon>Pezizomycotina</taxon>
        <taxon>Sordariomycetes</taxon>
        <taxon>Hypocreomycetidae</taxon>
        <taxon>Hypocreales</taxon>
        <taxon>Nectriaceae</taxon>
        <taxon>Thelonectria</taxon>
    </lineage>
</organism>
<feature type="region of interest" description="Disordered" evidence="1">
    <location>
        <begin position="1"/>
        <end position="110"/>
    </location>
</feature>
<dbReference type="AlphaFoldDB" id="A0A9P8W7Y4"/>
<sequence>MRASDSRQSTPVDSSSNYESSSGWEDSKRNETSGADADTESEPCAKISKKPKKKTGTNSSSMENTTTADESSAEASTSQAESSRDANTTTEDESTKAPSSRHSSIVNDDWTISEDCLLRGMKEAGDVTWVDIAAALRKPKKQVQNRWKVIKDEQPRNPGAETTEAETTQVETTEPETTEPETDVAGLEGTPVPDHIDDRVSTAQEGSDENEDHTPEQTSAEDTDDTSSKKKKQKKSNKGKQAAKNTTSQNNKKKKTEAVGNKWHKGTRNTKIAAENKKAKSHAAKAIQKQESDSGDEASSETSSSASPAAASDKSSSALTDFGYGDEEHRRQMRYLQDHVYEAMYPPEIHPQPDAHLSKRDCRLLSLIDSKQKRSKWLEMQANFFNVTGRMVPLDVIRDKCESAEEAERPKTRQPIEGKQESIEKWVDEVGQEDLDSE</sequence>
<evidence type="ECO:0008006" key="4">
    <source>
        <dbReference type="Google" id="ProtNLM"/>
    </source>
</evidence>
<comment type="caution">
    <text evidence="2">The sequence shown here is derived from an EMBL/GenBank/DDBJ whole genome shotgun (WGS) entry which is preliminary data.</text>
</comment>
<dbReference type="InterPro" id="IPR009057">
    <property type="entry name" value="Homeodomain-like_sf"/>
</dbReference>
<feature type="compositionally biased region" description="Low complexity" evidence="1">
    <location>
        <begin position="160"/>
        <end position="172"/>
    </location>
</feature>
<feature type="compositionally biased region" description="Polar residues" evidence="1">
    <location>
        <begin position="96"/>
        <end position="106"/>
    </location>
</feature>
<feature type="region of interest" description="Disordered" evidence="1">
    <location>
        <begin position="137"/>
        <end position="325"/>
    </location>
</feature>
<feature type="compositionally biased region" description="Low complexity" evidence="1">
    <location>
        <begin position="239"/>
        <end position="250"/>
    </location>
</feature>
<feature type="compositionally biased region" description="Basic residues" evidence="1">
    <location>
        <begin position="229"/>
        <end position="238"/>
    </location>
</feature>
<protein>
    <recommendedName>
        <fullName evidence="4">Myb-like domain-containing protein</fullName>
    </recommendedName>
</protein>
<feature type="region of interest" description="Disordered" evidence="1">
    <location>
        <begin position="403"/>
        <end position="438"/>
    </location>
</feature>
<feature type="compositionally biased region" description="Low complexity" evidence="1">
    <location>
        <begin position="300"/>
        <end position="318"/>
    </location>
</feature>
<keyword evidence="3" id="KW-1185">Reference proteome</keyword>
<reference evidence="2 3" key="1">
    <citation type="journal article" date="2021" name="Nat. Commun.">
        <title>Genetic determinants of endophytism in the Arabidopsis root mycobiome.</title>
        <authorList>
            <person name="Mesny F."/>
            <person name="Miyauchi S."/>
            <person name="Thiergart T."/>
            <person name="Pickel B."/>
            <person name="Atanasova L."/>
            <person name="Karlsson M."/>
            <person name="Huettel B."/>
            <person name="Barry K.W."/>
            <person name="Haridas S."/>
            <person name="Chen C."/>
            <person name="Bauer D."/>
            <person name="Andreopoulos W."/>
            <person name="Pangilinan J."/>
            <person name="LaButti K."/>
            <person name="Riley R."/>
            <person name="Lipzen A."/>
            <person name="Clum A."/>
            <person name="Drula E."/>
            <person name="Henrissat B."/>
            <person name="Kohler A."/>
            <person name="Grigoriev I.V."/>
            <person name="Martin F.M."/>
            <person name="Hacquard S."/>
        </authorList>
    </citation>
    <scope>NUCLEOTIDE SEQUENCE [LARGE SCALE GENOMIC DNA]</scope>
    <source>
        <strain evidence="2 3">MPI-CAGE-CH-0241</strain>
    </source>
</reference>
<evidence type="ECO:0000256" key="1">
    <source>
        <dbReference type="SAM" id="MobiDB-lite"/>
    </source>
</evidence>
<feature type="compositionally biased region" description="Basic and acidic residues" evidence="1">
    <location>
        <begin position="403"/>
        <end position="428"/>
    </location>
</feature>
<feature type="compositionally biased region" description="Polar residues" evidence="1">
    <location>
        <begin position="1"/>
        <end position="12"/>
    </location>
</feature>
<accession>A0A9P8W7Y4</accession>
<feature type="compositionally biased region" description="Low complexity" evidence="1">
    <location>
        <begin position="56"/>
        <end position="81"/>
    </location>
</feature>
<evidence type="ECO:0000313" key="2">
    <source>
        <dbReference type="EMBL" id="KAH6892013.1"/>
    </source>
</evidence>